<dbReference type="PROSITE" id="PS00113">
    <property type="entry name" value="ADENYLATE_KINASE"/>
    <property type="match status" value="1"/>
</dbReference>
<dbReference type="PRINTS" id="PR00094">
    <property type="entry name" value="ADENYLTKNASE"/>
</dbReference>
<dbReference type="Gene3D" id="3.40.50.300">
    <property type="entry name" value="P-loop containing nucleotide triphosphate hydrolases"/>
    <property type="match status" value="1"/>
</dbReference>
<comment type="similarity">
    <text evidence="4">Belongs to the adenylate kinase family.</text>
</comment>
<proteinExistence type="inferred from homology"/>
<dbReference type="HAMAP" id="MF_00235">
    <property type="entry name" value="Adenylate_kinase_Adk"/>
    <property type="match status" value="1"/>
</dbReference>
<dbReference type="InterPro" id="IPR006259">
    <property type="entry name" value="Adenyl_kin_sub"/>
</dbReference>
<accession>A0A7S2W3N7</accession>
<evidence type="ECO:0000256" key="1">
    <source>
        <dbReference type="ARBA" id="ARBA00022679"/>
    </source>
</evidence>
<dbReference type="NCBIfam" id="NF011100">
    <property type="entry name" value="PRK14527.1"/>
    <property type="match status" value="1"/>
</dbReference>
<evidence type="ECO:0000256" key="4">
    <source>
        <dbReference type="RuleBase" id="RU003330"/>
    </source>
</evidence>
<feature type="domain" description="Adenylate kinase active site lid" evidence="5">
    <location>
        <begin position="158"/>
        <end position="193"/>
    </location>
</feature>
<reference evidence="6" key="1">
    <citation type="submission" date="2021-01" db="EMBL/GenBank/DDBJ databases">
        <authorList>
            <person name="Corre E."/>
            <person name="Pelletier E."/>
            <person name="Niang G."/>
            <person name="Scheremetjew M."/>
            <person name="Finn R."/>
            <person name="Kale V."/>
            <person name="Holt S."/>
            <person name="Cochrane G."/>
            <person name="Meng A."/>
            <person name="Brown T."/>
            <person name="Cohen L."/>
        </authorList>
    </citation>
    <scope>NUCLEOTIDE SEQUENCE</scope>
    <source>
        <strain evidence="6">NY070348D</strain>
    </source>
</reference>
<gene>
    <name evidence="6" type="ORF">QSP1433_LOCUS1421</name>
</gene>
<dbReference type="AlphaFoldDB" id="A0A7S2W3N7"/>
<dbReference type="Pfam" id="PF00406">
    <property type="entry name" value="ADK"/>
    <property type="match status" value="1"/>
</dbReference>
<organism evidence="6">
    <name type="scientific">Mucochytrium quahogii</name>
    <dbReference type="NCBI Taxonomy" id="96639"/>
    <lineage>
        <taxon>Eukaryota</taxon>
        <taxon>Sar</taxon>
        <taxon>Stramenopiles</taxon>
        <taxon>Bigyra</taxon>
        <taxon>Labyrinthulomycetes</taxon>
        <taxon>Thraustochytrida</taxon>
        <taxon>Thraustochytriidae</taxon>
        <taxon>Mucochytrium</taxon>
    </lineage>
</organism>
<dbReference type="GO" id="GO:0004017">
    <property type="term" value="F:AMP kinase activity"/>
    <property type="evidence" value="ECO:0007669"/>
    <property type="project" value="InterPro"/>
</dbReference>
<dbReference type="EMBL" id="HBHK01002441">
    <property type="protein sequence ID" value="CAD9665612.1"/>
    <property type="molecule type" value="Transcribed_RNA"/>
</dbReference>
<dbReference type="PANTHER" id="PTHR23359">
    <property type="entry name" value="NUCLEOTIDE KINASE"/>
    <property type="match status" value="1"/>
</dbReference>
<dbReference type="SUPFAM" id="SSF52540">
    <property type="entry name" value="P-loop containing nucleoside triphosphate hydrolases"/>
    <property type="match status" value="1"/>
</dbReference>
<dbReference type="InterPro" id="IPR000850">
    <property type="entry name" value="Adenylat/UMP-CMP_kin"/>
</dbReference>
<keyword evidence="1 4" id="KW-0808">Transferase</keyword>
<evidence type="ECO:0000256" key="3">
    <source>
        <dbReference type="ARBA" id="ARBA00022777"/>
    </source>
</evidence>
<name>A0A7S2W3N7_9STRA</name>
<evidence type="ECO:0000256" key="2">
    <source>
        <dbReference type="ARBA" id="ARBA00022741"/>
    </source>
</evidence>
<evidence type="ECO:0000259" key="5">
    <source>
        <dbReference type="Pfam" id="PF05191"/>
    </source>
</evidence>
<dbReference type="FunFam" id="3.40.50.300:FF:000106">
    <property type="entry name" value="Adenylate kinase mitochondrial"/>
    <property type="match status" value="1"/>
</dbReference>
<dbReference type="InterPro" id="IPR007862">
    <property type="entry name" value="Adenylate_kinase_lid-dom"/>
</dbReference>
<dbReference type="InterPro" id="IPR033690">
    <property type="entry name" value="Adenylat_kinase_CS"/>
</dbReference>
<dbReference type="CDD" id="cd01428">
    <property type="entry name" value="ADK"/>
    <property type="match status" value="1"/>
</dbReference>
<dbReference type="NCBIfam" id="NF001380">
    <property type="entry name" value="PRK00279.1-2"/>
    <property type="match status" value="1"/>
</dbReference>
<dbReference type="InterPro" id="IPR027417">
    <property type="entry name" value="P-loop_NTPase"/>
</dbReference>
<dbReference type="NCBIfam" id="NF001381">
    <property type="entry name" value="PRK00279.1-3"/>
    <property type="match status" value="1"/>
</dbReference>
<keyword evidence="2" id="KW-0547">Nucleotide-binding</keyword>
<keyword evidence="3 4" id="KW-0418">Kinase</keyword>
<dbReference type="NCBIfam" id="TIGR01351">
    <property type="entry name" value="adk"/>
    <property type="match status" value="1"/>
</dbReference>
<sequence>MSLAESFEDFTTGQLMEELRRRVRCAEKTEKTRVILVGPPGSGKGTQSPKLKADYCACHLATGDMLRAAVRSGSEMGKQAKAVMAAGKLVSDDIVVGIIKENVNSPACAKGFLLDGFPRTLKQAQMLDELLAKQGDKIDAVVNFEVPDKELVERITGRRVEPISGRSYHVKFNPPKVEGKDDITGAPLVQRKDDNEATLRTRLNAFHEQTKPVLDHYSSVVKHIDATQEISKVYADITKELGPTV</sequence>
<evidence type="ECO:0000313" key="6">
    <source>
        <dbReference type="EMBL" id="CAD9665612.1"/>
    </source>
</evidence>
<protein>
    <recommendedName>
        <fullName evidence="5">Adenylate kinase active site lid domain-containing protein</fullName>
    </recommendedName>
</protein>
<dbReference type="GO" id="GO:0005524">
    <property type="term" value="F:ATP binding"/>
    <property type="evidence" value="ECO:0007669"/>
    <property type="project" value="InterPro"/>
</dbReference>
<dbReference type="Pfam" id="PF05191">
    <property type="entry name" value="ADK_lid"/>
    <property type="match status" value="1"/>
</dbReference>